<reference evidence="1" key="1">
    <citation type="submission" date="2018-02" db="EMBL/GenBank/DDBJ databases">
        <title>Rhizophora mucronata_Transcriptome.</title>
        <authorList>
            <person name="Meera S.P."/>
            <person name="Sreeshan A."/>
            <person name="Augustine A."/>
        </authorList>
    </citation>
    <scope>NUCLEOTIDE SEQUENCE</scope>
    <source>
        <tissue evidence="1">Leaf</tissue>
    </source>
</reference>
<name>A0A2P2Q4G0_RHIMU</name>
<sequence length="39" mass="4587">MSLYTEQQAEDQNQNSVADLFPLLNIFSDNKNILFRKKL</sequence>
<organism evidence="1">
    <name type="scientific">Rhizophora mucronata</name>
    <name type="common">Asiatic mangrove</name>
    <dbReference type="NCBI Taxonomy" id="61149"/>
    <lineage>
        <taxon>Eukaryota</taxon>
        <taxon>Viridiplantae</taxon>
        <taxon>Streptophyta</taxon>
        <taxon>Embryophyta</taxon>
        <taxon>Tracheophyta</taxon>
        <taxon>Spermatophyta</taxon>
        <taxon>Magnoliopsida</taxon>
        <taxon>eudicotyledons</taxon>
        <taxon>Gunneridae</taxon>
        <taxon>Pentapetalae</taxon>
        <taxon>rosids</taxon>
        <taxon>fabids</taxon>
        <taxon>Malpighiales</taxon>
        <taxon>Rhizophoraceae</taxon>
        <taxon>Rhizophora</taxon>
    </lineage>
</organism>
<dbReference type="EMBL" id="GGEC01081378">
    <property type="protein sequence ID" value="MBX61862.1"/>
    <property type="molecule type" value="Transcribed_RNA"/>
</dbReference>
<dbReference type="AlphaFoldDB" id="A0A2P2Q4G0"/>
<proteinExistence type="predicted"/>
<evidence type="ECO:0000313" key="1">
    <source>
        <dbReference type="EMBL" id="MBX61862.1"/>
    </source>
</evidence>
<accession>A0A2P2Q4G0</accession>
<protein>
    <submittedName>
        <fullName evidence="1">Uncharacterized protein</fullName>
    </submittedName>
</protein>